<proteinExistence type="predicted"/>
<sequence>MEVSTLSLAKLRLRDSSMRVDHLSESDRNATVSVEDSSMVTAYLPRVREGEAPAEPYSPDISGSAGASPSRISQ</sequence>
<accession>A0A450UE44</accession>
<evidence type="ECO:0000256" key="1">
    <source>
        <dbReference type="SAM" id="MobiDB-lite"/>
    </source>
</evidence>
<dbReference type="AlphaFoldDB" id="A0A450UE44"/>
<evidence type="ECO:0000313" key="3">
    <source>
        <dbReference type="EMBL" id="VFJ98520.1"/>
    </source>
</evidence>
<evidence type="ECO:0000313" key="2">
    <source>
        <dbReference type="EMBL" id="VFJ90811.1"/>
    </source>
</evidence>
<name>A0A450UE44_9GAMM</name>
<feature type="compositionally biased region" description="Polar residues" evidence="1">
    <location>
        <begin position="65"/>
        <end position="74"/>
    </location>
</feature>
<dbReference type="EMBL" id="CAADFJ010000022">
    <property type="protein sequence ID" value="VFJ98520.1"/>
    <property type="molecule type" value="Genomic_DNA"/>
</dbReference>
<feature type="region of interest" description="Disordered" evidence="1">
    <location>
        <begin position="46"/>
        <end position="74"/>
    </location>
</feature>
<organism evidence="2">
    <name type="scientific">Candidatus Kentrum eta</name>
    <dbReference type="NCBI Taxonomy" id="2126337"/>
    <lineage>
        <taxon>Bacteria</taxon>
        <taxon>Pseudomonadati</taxon>
        <taxon>Pseudomonadota</taxon>
        <taxon>Gammaproteobacteria</taxon>
        <taxon>Candidatus Kentrum</taxon>
    </lineage>
</organism>
<dbReference type="EMBL" id="CAADFG010000024">
    <property type="protein sequence ID" value="VFJ90811.1"/>
    <property type="molecule type" value="Genomic_DNA"/>
</dbReference>
<protein>
    <submittedName>
        <fullName evidence="2">Uncharacterized protein</fullName>
    </submittedName>
</protein>
<reference evidence="2" key="1">
    <citation type="submission" date="2019-02" db="EMBL/GenBank/DDBJ databases">
        <authorList>
            <person name="Gruber-Vodicka R. H."/>
            <person name="Seah K. B. B."/>
        </authorList>
    </citation>
    <scope>NUCLEOTIDE SEQUENCE</scope>
    <source>
        <strain evidence="3">BECK_SA2B12</strain>
        <strain evidence="2">BECK_SA2B15</strain>
    </source>
</reference>
<gene>
    <name evidence="2" type="ORF">BECKH772A_GA0070896_100246</name>
    <name evidence="3" type="ORF">BECKH772C_GA0070978_100225</name>
</gene>